<organism evidence="1">
    <name type="scientific">marine metagenome</name>
    <dbReference type="NCBI Taxonomy" id="408172"/>
    <lineage>
        <taxon>unclassified sequences</taxon>
        <taxon>metagenomes</taxon>
        <taxon>ecological metagenomes</taxon>
    </lineage>
</organism>
<evidence type="ECO:0000313" key="1">
    <source>
        <dbReference type="EMBL" id="SVB35198.1"/>
    </source>
</evidence>
<reference evidence="1" key="1">
    <citation type="submission" date="2018-05" db="EMBL/GenBank/DDBJ databases">
        <authorList>
            <person name="Lanie J.A."/>
            <person name="Ng W.-L."/>
            <person name="Kazmierczak K.M."/>
            <person name="Andrzejewski T.M."/>
            <person name="Davidsen T.M."/>
            <person name="Wayne K.J."/>
            <person name="Tettelin H."/>
            <person name="Glass J.I."/>
            <person name="Rusch D."/>
            <person name="Podicherti R."/>
            <person name="Tsui H.-C.T."/>
            <person name="Winkler M.E."/>
        </authorList>
    </citation>
    <scope>NUCLEOTIDE SEQUENCE</scope>
</reference>
<name>A0A382D9S8_9ZZZZ</name>
<protein>
    <submittedName>
        <fullName evidence="1">Uncharacterized protein</fullName>
    </submittedName>
</protein>
<accession>A0A382D9S8</accession>
<gene>
    <name evidence="1" type="ORF">METZ01_LOCUS188052</name>
</gene>
<sequence length="41" mass="4793">LLITFDRTSLQIIHESAQNGWTRLVDLPFMMYEVVVQLSKV</sequence>
<dbReference type="AlphaFoldDB" id="A0A382D9S8"/>
<feature type="non-terminal residue" evidence="1">
    <location>
        <position position="1"/>
    </location>
</feature>
<proteinExistence type="predicted"/>
<dbReference type="EMBL" id="UINC01038332">
    <property type="protein sequence ID" value="SVB35198.1"/>
    <property type="molecule type" value="Genomic_DNA"/>
</dbReference>